<name>A0A319DMZ2_9EURO</name>
<evidence type="ECO:0000313" key="3">
    <source>
        <dbReference type="Proteomes" id="UP000247810"/>
    </source>
</evidence>
<keyword evidence="3" id="KW-1185">Reference proteome</keyword>
<feature type="compositionally biased region" description="Basic residues" evidence="1">
    <location>
        <begin position="1"/>
        <end position="11"/>
    </location>
</feature>
<dbReference type="EMBL" id="KZ826028">
    <property type="protein sequence ID" value="PYH89468.1"/>
    <property type="molecule type" value="Genomic_DNA"/>
</dbReference>
<proteinExistence type="predicted"/>
<protein>
    <submittedName>
        <fullName evidence="2">Uncharacterized protein</fullName>
    </submittedName>
</protein>
<evidence type="ECO:0000256" key="1">
    <source>
        <dbReference type="SAM" id="MobiDB-lite"/>
    </source>
</evidence>
<reference evidence="2 3" key="1">
    <citation type="submission" date="2018-02" db="EMBL/GenBank/DDBJ databases">
        <title>The genomes of Aspergillus section Nigri reveals drivers in fungal speciation.</title>
        <authorList>
            <consortium name="DOE Joint Genome Institute"/>
            <person name="Vesth T.C."/>
            <person name="Nybo J."/>
            <person name="Theobald S."/>
            <person name="Brandl J."/>
            <person name="Frisvad J.C."/>
            <person name="Nielsen K.F."/>
            <person name="Lyhne E.K."/>
            <person name="Kogle M.E."/>
            <person name="Kuo A."/>
            <person name="Riley R."/>
            <person name="Clum A."/>
            <person name="Nolan M."/>
            <person name="Lipzen A."/>
            <person name="Salamov A."/>
            <person name="Henrissat B."/>
            <person name="Wiebenga A."/>
            <person name="De vries R.P."/>
            <person name="Grigoriev I.V."/>
            <person name="Mortensen U.H."/>
            <person name="Andersen M.R."/>
            <person name="Baker S.E."/>
        </authorList>
    </citation>
    <scope>NUCLEOTIDE SEQUENCE [LARGE SCALE GENOMIC DNA]</scope>
    <source>
        <strain evidence="2 3">CBS 707.79</strain>
    </source>
</reference>
<evidence type="ECO:0000313" key="2">
    <source>
        <dbReference type="EMBL" id="PYH89468.1"/>
    </source>
</evidence>
<accession>A0A319DMZ2</accession>
<dbReference type="Proteomes" id="UP000247810">
    <property type="component" value="Unassembled WGS sequence"/>
</dbReference>
<feature type="region of interest" description="Disordered" evidence="1">
    <location>
        <begin position="1"/>
        <end position="133"/>
    </location>
</feature>
<sequence length="226" mass="25181">MRPSREKKRKREQRDLPSPTQHSRNGKPSPIAQTGNLPNRQDALTQSRLVPARASRIGNATDGLCCLRTQGGRAVRRPEEPTGTNRGSDSDSDSDSQNDRQTDRQTDGQKIQNSNQIPVRPTAPGVPVPIRVRPPTRPIYQALRSPLRQVGSLRIVGAGDDDERESRLVMLRIQPGLTGHYRVGFFPNPRLAVINSNLGRIRTTRYPRLGHVRRPATPDRADSEDS</sequence>
<organism evidence="2 3">
    <name type="scientific">Aspergillus ellipticus CBS 707.79</name>
    <dbReference type="NCBI Taxonomy" id="1448320"/>
    <lineage>
        <taxon>Eukaryota</taxon>
        <taxon>Fungi</taxon>
        <taxon>Dikarya</taxon>
        <taxon>Ascomycota</taxon>
        <taxon>Pezizomycotina</taxon>
        <taxon>Eurotiomycetes</taxon>
        <taxon>Eurotiomycetidae</taxon>
        <taxon>Eurotiales</taxon>
        <taxon>Aspergillaceae</taxon>
        <taxon>Aspergillus</taxon>
        <taxon>Aspergillus subgen. Circumdati</taxon>
    </lineage>
</organism>
<dbReference type="VEuPathDB" id="FungiDB:BO71DRAFT_108300"/>
<gene>
    <name evidence="2" type="ORF">BO71DRAFT_108300</name>
</gene>
<feature type="compositionally biased region" description="Polar residues" evidence="1">
    <location>
        <begin position="31"/>
        <end position="48"/>
    </location>
</feature>
<feature type="compositionally biased region" description="Basic and acidic residues" evidence="1">
    <location>
        <begin position="97"/>
        <end position="107"/>
    </location>
</feature>
<dbReference type="AlphaFoldDB" id="A0A319DMZ2"/>